<evidence type="ECO:0008006" key="6">
    <source>
        <dbReference type="Google" id="ProtNLM"/>
    </source>
</evidence>
<comment type="caution">
    <text evidence="4">The sequence shown here is derived from an EMBL/GenBank/DDBJ whole genome shotgun (WGS) entry which is preliminary data.</text>
</comment>
<reference evidence="4" key="1">
    <citation type="submission" date="2020-10" db="EMBL/GenBank/DDBJ databases">
        <authorList>
            <person name="Han B."/>
            <person name="Lu T."/>
            <person name="Zhao Q."/>
            <person name="Huang X."/>
            <person name="Zhao Y."/>
        </authorList>
    </citation>
    <scope>NUCLEOTIDE SEQUENCE</scope>
</reference>
<dbReference type="GO" id="GO:0043531">
    <property type="term" value="F:ADP binding"/>
    <property type="evidence" value="ECO:0007669"/>
    <property type="project" value="InterPro"/>
</dbReference>
<organism evidence="4 5">
    <name type="scientific">Miscanthus lutarioriparius</name>
    <dbReference type="NCBI Taxonomy" id="422564"/>
    <lineage>
        <taxon>Eukaryota</taxon>
        <taxon>Viridiplantae</taxon>
        <taxon>Streptophyta</taxon>
        <taxon>Embryophyta</taxon>
        <taxon>Tracheophyta</taxon>
        <taxon>Spermatophyta</taxon>
        <taxon>Magnoliopsida</taxon>
        <taxon>Liliopsida</taxon>
        <taxon>Poales</taxon>
        <taxon>Poaceae</taxon>
        <taxon>PACMAD clade</taxon>
        <taxon>Panicoideae</taxon>
        <taxon>Andropogonodae</taxon>
        <taxon>Andropogoneae</taxon>
        <taxon>Saccharinae</taxon>
        <taxon>Miscanthus</taxon>
    </lineage>
</organism>
<dbReference type="SUPFAM" id="SSF52540">
    <property type="entry name" value="P-loop containing nucleoside triphosphate hydrolases"/>
    <property type="match status" value="1"/>
</dbReference>
<keyword evidence="5" id="KW-1185">Reference proteome</keyword>
<dbReference type="InterPro" id="IPR002182">
    <property type="entry name" value="NB-ARC"/>
</dbReference>
<evidence type="ECO:0000313" key="5">
    <source>
        <dbReference type="Proteomes" id="UP000604825"/>
    </source>
</evidence>
<dbReference type="EMBL" id="CAJGYO010000009">
    <property type="protein sequence ID" value="CAD6252367.1"/>
    <property type="molecule type" value="Genomic_DNA"/>
</dbReference>
<dbReference type="AlphaFoldDB" id="A0A811Q9W2"/>
<dbReference type="Pfam" id="PF00931">
    <property type="entry name" value="NB-ARC"/>
    <property type="match status" value="1"/>
</dbReference>
<dbReference type="InterPro" id="IPR032675">
    <property type="entry name" value="LRR_dom_sf"/>
</dbReference>
<dbReference type="PANTHER" id="PTHR36766:SF70">
    <property type="entry name" value="DISEASE RESISTANCE PROTEIN RGA4"/>
    <property type="match status" value="1"/>
</dbReference>
<protein>
    <recommendedName>
        <fullName evidence="6">NB-ARC domain-containing protein</fullName>
    </recommendedName>
</protein>
<gene>
    <name evidence="4" type="ORF">NCGR_LOCUS36022</name>
</gene>
<keyword evidence="1" id="KW-0433">Leucine-rich repeat</keyword>
<evidence type="ECO:0000259" key="3">
    <source>
        <dbReference type="Pfam" id="PF25019"/>
    </source>
</evidence>
<dbReference type="Gene3D" id="3.80.10.10">
    <property type="entry name" value="Ribonuclease Inhibitor"/>
    <property type="match status" value="1"/>
</dbReference>
<dbReference type="Gene3D" id="3.40.50.300">
    <property type="entry name" value="P-loop containing nucleotide triphosphate hydrolases"/>
    <property type="match status" value="1"/>
</dbReference>
<dbReference type="InterPro" id="IPR027417">
    <property type="entry name" value="P-loop_NTPase"/>
</dbReference>
<dbReference type="InterPro" id="IPR056789">
    <property type="entry name" value="LRR_R13L1-DRL21"/>
</dbReference>
<evidence type="ECO:0000259" key="2">
    <source>
        <dbReference type="Pfam" id="PF00931"/>
    </source>
</evidence>
<dbReference type="OrthoDB" id="695329at2759"/>
<accession>A0A811Q9W2</accession>
<name>A0A811Q9W2_9POAL</name>
<feature type="domain" description="NB-ARC" evidence="2">
    <location>
        <begin position="49"/>
        <end position="156"/>
    </location>
</feature>
<dbReference type="Pfam" id="PF25019">
    <property type="entry name" value="LRR_R13L1-DRL21"/>
    <property type="match status" value="1"/>
</dbReference>
<dbReference type="SUPFAM" id="SSF52058">
    <property type="entry name" value="L domain-like"/>
    <property type="match status" value="1"/>
</dbReference>
<sequence length="542" mass="61779">MEILGRRFEGVENGEGGAEGCREWKRRALRGGGGRRGETMEEVASRGGDYSEDALLKEFLRNIGVDYKQDETAGELSIKLATAVQDRSVILVLDDIWNQEAWTNLLRTPLNTSPTTIILVTTRNDTVARAIGVQDVHRVELMSDDTGWELLWKSMNINKETEVANLRGTGNEIVCMCGDLPPRNQGGFPIGGSSVNNDRMQDGWNLEELDPLWQLRRLDMIKLERTVPPSKDTLLANKKHLRELLLCCTEHTHEPYSEDAVINIEKTFALLIPAHNLENLSFVNFFGRRFPTWLYTATHLPSLTYLQLIDCKSCVHLPPIGQLPNLKYMRIEGATAVTQIGPEFVGSVVGNLRSTDAIAFPKLETLIIWNMPNWEEWFFVVEEEEQEATGKEGGEDGAIAREMEEALLPRMHLLPRLKELVLIRCPKLRALPWQLGQEATSLKVVLLRDVHSLKVVENLRFLSEEFVIVHCEGLERVSNLPQVRLLRVQLCPNLRYVERMDNLHQLFQTEDMQCISSSLWLPGLQEQHRRLHGDDMDVYTWT</sequence>
<evidence type="ECO:0000313" key="4">
    <source>
        <dbReference type="EMBL" id="CAD6252367.1"/>
    </source>
</evidence>
<feature type="domain" description="R13L1/DRL21-like LRR repeat region" evidence="3">
    <location>
        <begin position="206"/>
        <end position="333"/>
    </location>
</feature>
<dbReference type="PANTHER" id="PTHR36766">
    <property type="entry name" value="PLANT BROAD-SPECTRUM MILDEW RESISTANCE PROTEIN RPW8"/>
    <property type="match status" value="1"/>
</dbReference>
<proteinExistence type="predicted"/>
<evidence type="ECO:0000256" key="1">
    <source>
        <dbReference type="ARBA" id="ARBA00022614"/>
    </source>
</evidence>
<dbReference type="Proteomes" id="UP000604825">
    <property type="component" value="Unassembled WGS sequence"/>
</dbReference>